<keyword evidence="2" id="KW-1185">Reference proteome</keyword>
<sequence>MESSRSGSLMLWNRGRSCTSQLMSSRCKKQLCTHDRAGSKALERHIANENILLLIETAEALGSLHQHENQLMLLQEQDAVRLEEVRLSQGA</sequence>
<proteinExistence type="predicted"/>
<dbReference type="EMBL" id="JAHRIO010001241">
    <property type="protein sequence ID" value="MEQ2158829.1"/>
    <property type="molecule type" value="Genomic_DNA"/>
</dbReference>
<protein>
    <submittedName>
        <fullName evidence="1">Uncharacterized protein</fullName>
    </submittedName>
</protein>
<gene>
    <name evidence="1" type="ORF">GOODEAATRI_016234</name>
</gene>
<dbReference type="Proteomes" id="UP001476798">
    <property type="component" value="Unassembled WGS sequence"/>
</dbReference>
<accession>A0ABV0MI95</accession>
<name>A0ABV0MI95_9TELE</name>
<evidence type="ECO:0000313" key="1">
    <source>
        <dbReference type="EMBL" id="MEQ2158829.1"/>
    </source>
</evidence>
<reference evidence="1 2" key="1">
    <citation type="submission" date="2021-06" db="EMBL/GenBank/DDBJ databases">
        <authorList>
            <person name="Palmer J.M."/>
        </authorList>
    </citation>
    <scope>NUCLEOTIDE SEQUENCE [LARGE SCALE GENOMIC DNA]</scope>
    <source>
        <strain evidence="1 2">GA_2019</strain>
        <tissue evidence="1">Muscle</tissue>
    </source>
</reference>
<comment type="caution">
    <text evidence="1">The sequence shown here is derived from an EMBL/GenBank/DDBJ whole genome shotgun (WGS) entry which is preliminary data.</text>
</comment>
<evidence type="ECO:0000313" key="2">
    <source>
        <dbReference type="Proteomes" id="UP001476798"/>
    </source>
</evidence>
<organism evidence="1 2">
    <name type="scientific">Goodea atripinnis</name>
    <dbReference type="NCBI Taxonomy" id="208336"/>
    <lineage>
        <taxon>Eukaryota</taxon>
        <taxon>Metazoa</taxon>
        <taxon>Chordata</taxon>
        <taxon>Craniata</taxon>
        <taxon>Vertebrata</taxon>
        <taxon>Euteleostomi</taxon>
        <taxon>Actinopterygii</taxon>
        <taxon>Neopterygii</taxon>
        <taxon>Teleostei</taxon>
        <taxon>Neoteleostei</taxon>
        <taxon>Acanthomorphata</taxon>
        <taxon>Ovalentaria</taxon>
        <taxon>Atherinomorphae</taxon>
        <taxon>Cyprinodontiformes</taxon>
        <taxon>Goodeidae</taxon>
        <taxon>Goodea</taxon>
    </lineage>
</organism>